<feature type="transmembrane region" description="Helical" evidence="8">
    <location>
        <begin position="273"/>
        <end position="297"/>
    </location>
</feature>
<reference evidence="9" key="1">
    <citation type="submission" date="2021-09" db="EMBL/GenBank/DDBJ databases">
        <authorList>
            <consortium name="AG Swart"/>
            <person name="Singh M."/>
            <person name="Singh A."/>
            <person name="Seah K."/>
            <person name="Emmerich C."/>
        </authorList>
    </citation>
    <scope>NUCLEOTIDE SEQUENCE</scope>
    <source>
        <strain evidence="9">ATCC30299</strain>
    </source>
</reference>
<dbReference type="GO" id="GO:0000139">
    <property type="term" value="C:Golgi membrane"/>
    <property type="evidence" value="ECO:0007669"/>
    <property type="project" value="TreeGrafter"/>
</dbReference>
<feature type="transmembrane region" description="Helical" evidence="8">
    <location>
        <begin position="50"/>
        <end position="74"/>
    </location>
</feature>
<comment type="subcellular location">
    <subcellularLocation>
        <location evidence="1">Endoplasmic reticulum membrane</location>
        <topology evidence="1">Multi-pass membrane protein</topology>
    </subcellularLocation>
</comment>
<dbReference type="PANTHER" id="PTHR10778">
    <property type="entry name" value="SOLUTE CARRIER FAMILY 35 MEMBER B"/>
    <property type="match status" value="1"/>
</dbReference>
<feature type="transmembrane region" description="Helical" evidence="8">
    <location>
        <begin position="303"/>
        <end position="322"/>
    </location>
</feature>
<keyword evidence="7 8" id="KW-0472">Membrane</keyword>
<sequence>MKDFGQINHKEIVELVVIIIGIYISYLYFGVLQEGIYTDPKREKFNQAEFVVFVQCLIGFILSFSCMKFGITFGETPNPKPYIGEKVGMWQQYKYKIVHATVFALSMIFSNISITYVSYPTQALAKSCKILPVMMGGFFVSEVKYEKIQYISVSFITSGILMFNLMKTTSGSADSIIGLFCLFLSLTCDAINGYFTEQVRHRNKPTSLEMMSYCNGWGLLVTGLVVLFFSNLAYETPLFTYLYQYPGILWDIFKFGFMSAIGQMFIFRGVKVLGALTLSIITTTRKFMTVILSIIYYNHSLNGYQWVSLLLVFSGTGMDFYLSLTRKDKKVKQDIERPSKD</sequence>
<evidence type="ECO:0000256" key="3">
    <source>
        <dbReference type="ARBA" id="ARBA00022448"/>
    </source>
</evidence>
<keyword evidence="4 8" id="KW-0812">Transmembrane</keyword>
<gene>
    <name evidence="9" type="ORF">BSTOLATCC_MIC57786</name>
</gene>
<evidence type="ECO:0000313" key="10">
    <source>
        <dbReference type="Proteomes" id="UP001162131"/>
    </source>
</evidence>
<evidence type="ECO:0000256" key="8">
    <source>
        <dbReference type="SAM" id="Phobius"/>
    </source>
</evidence>
<comment type="similarity">
    <text evidence="2">Belongs to the nucleotide-sugar transporter family. SLC35B subfamily.</text>
</comment>
<dbReference type="Pfam" id="PF08449">
    <property type="entry name" value="UAA"/>
    <property type="match status" value="1"/>
</dbReference>
<proteinExistence type="inferred from homology"/>
<protein>
    <submittedName>
        <fullName evidence="9">Uncharacterized protein</fullName>
    </submittedName>
</protein>
<dbReference type="EMBL" id="CAJZBQ010000056">
    <property type="protein sequence ID" value="CAG9332965.1"/>
    <property type="molecule type" value="Genomic_DNA"/>
</dbReference>
<feature type="transmembrane region" description="Helical" evidence="8">
    <location>
        <begin position="148"/>
        <end position="165"/>
    </location>
</feature>
<keyword evidence="10" id="KW-1185">Reference proteome</keyword>
<evidence type="ECO:0000256" key="1">
    <source>
        <dbReference type="ARBA" id="ARBA00004477"/>
    </source>
</evidence>
<feature type="transmembrane region" description="Helical" evidence="8">
    <location>
        <begin position="177"/>
        <end position="195"/>
    </location>
</feature>
<feature type="transmembrane region" description="Helical" evidence="8">
    <location>
        <begin position="12"/>
        <end position="30"/>
    </location>
</feature>
<organism evidence="9 10">
    <name type="scientific">Blepharisma stoltei</name>
    <dbReference type="NCBI Taxonomy" id="1481888"/>
    <lineage>
        <taxon>Eukaryota</taxon>
        <taxon>Sar</taxon>
        <taxon>Alveolata</taxon>
        <taxon>Ciliophora</taxon>
        <taxon>Postciliodesmatophora</taxon>
        <taxon>Heterotrichea</taxon>
        <taxon>Heterotrichida</taxon>
        <taxon>Blepharismidae</taxon>
        <taxon>Blepharisma</taxon>
    </lineage>
</organism>
<dbReference type="GO" id="GO:0005460">
    <property type="term" value="F:UDP-glucose transmembrane transporter activity"/>
    <property type="evidence" value="ECO:0007669"/>
    <property type="project" value="TreeGrafter"/>
</dbReference>
<dbReference type="PANTHER" id="PTHR10778:SF10">
    <property type="entry name" value="SOLUTE CARRIER FAMILY 35 MEMBER B1"/>
    <property type="match status" value="1"/>
</dbReference>
<feature type="transmembrane region" description="Helical" evidence="8">
    <location>
        <begin position="246"/>
        <end position="266"/>
    </location>
</feature>
<dbReference type="AlphaFoldDB" id="A0AAU9K790"/>
<keyword evidence="6 8" id="KW-1133">Transmembrane helix</keyword>
<keyword evidence="5" id="KW-0256">Endoplasmic reticulum</keyword>
<feature type="transmembrane region" description="Helical" evidence="8">
    <location>
        <begin position="216"/>
        <end position="234"/>
    </location>
</feature>
<accession>A0AAU9K790</accession>
<dbReference type="Proteomes" id="UP001162131">
    <property type="component" value="Unassembled WGS sequence"/>
</dbReference>
<name>A0AAU9K790_9CILI</name>
<dbReference type="GO" id="GO:0005459">
    <property type="term" value="F:UDP-galactose transmembrane transporter activity"/>
    <property type="evidence" value="ECO:0007669"/>
    <property type="project" value="TreeGrafter"/>
</dbReference>
<comment type="caution">
    <text evidence="9">The sequence shown here is derived from an EMBL/GenBank/DDBJ whole genome shotgun (WGS) entry which is preliminary data.</text>
</comment>
<evidence type="ECO:0000256" key="5">
    <source>
        <dbReference type="ARBA" id="ARBA00022824"/>
    </source>
</evidence>
<evidence type="ECO:0000256" key="4">
    <source>
        <dbReference type="ARBA" id="ARBA00022692"/>
    </source>
</evidence>
<keyword evidence="3" id="KW-0813">Transport</keyword>
<dbReference type="InterPro" id="IPR013657">
    <property type="entry name" value="SCL35B1-4/HUT1"/>
</dbReference>
<evidence type="ECO:0000313" key="9">
    <source>
        <dbReference type="EMBL" id="CAG9332965.1"/>
    </source>
</evidence>
<dbReference type="SUPFAM" id="SSF103481">
    <property type="entry name" value="Multidrug resistance efflux transporter EmrE"/>
    <property type="match status" value="1"/>
</dbReference>
<feature type="transmembrane region" description="Helical" evidence="8">
    <location>
        <begin position="95"/>
        <end position="117"/>
    </location>
</feature>
<evidence type="ECO:0000256" key="2">
    <source>
        <dbReference type="ARBA" id="ARBA00010694"/>
    </source>
</evidence>
<dbReference type="InterPro" id="IPR037185">
    <property type="entry name" value="EmrE-like"/>
</dbReference>
<evidence type="ECO:0000256" key="7">
    <source>
        <dbReference type="ARBA" id="ARBA00023136"/>
    </source>
</evidence>
<dbReference type="GO" id="GO:0005789">
    <property type="term" value="C:endoplasmic reticulum membrane"/>
    <property type="evidence" value="ECO:0007669"/>
    <property type="project" value="UniProtKB-SubCell"/>
</dbReference>
<evidence type="ECO:0000256" key="6">
    <source>
        <dbReference type="ARBA" id="ARBA00022989"/>
    </source>
</evidence>